<reference evidence="2" key="1">
    <citation type="journal article" date="2018" name="BMC Genomics">
        <title>Genomic insights into host adaptation between the wheat stripe rust pathogen (Puccinia striiformis f. sp. tritici) and the barley stripe rust pathogen (Puccinia striiformis f. sp. hordei).</title>
        <authorList>
            <person name="Xia C."/>
            <person name="Wang M."/>
            <person name="Yin C."/>
            <person name="Cornejo O.E."/>
            <person name="Hulbert S.H."/>
            <person name="Chen X."/>
        </authorList>
    </citation>
    <scope>NUCLEOTIDE SEQUENCE [LARGE SCALE GENOMIC DNA]</scope>
    <source>
        <strain evidence="2">93-210</strain>
    </source>
</reference>
<evidence type="ECO:0000313" key="1">
    <source>
        <dbReference type="EMBL" id="KAI7953650.1"/>
    </source>
</evidence>
<reference evidence="1 2" key="3">
    <citation type="journal article" date="2022" name="Microbiol. Spectr.">
        <title>Folding features and dynamics of 3D genome architecture in plant fungal pathogens.</title>
        <authorList>
            <person name="Xia C."/>
        </authorList>
    </citation>
    <scope>NUCLEOTIDE SEQUENCE [LARGE SCALE GENOMIC DNA]</scope>
    <source>
        <strain evidence="1 2">93-210</strain>
    </source>
</reference>
<dbReference type="EMBL" id="CM045870">
    <property type="protein sequence ID" value="KAI7953650.1"/>
    <property type="molecule type" value="Genomic_DNA"/>
</dbReference>
<name>A0ACC0EGR8_9BASI</name>
<proteinExistence type="predicted"/>
<protein>
    <submittedName>
        <fullName evidence="1">Uncharacterized protein</fullName>
    </submittedName>
</protein>
<keyword evidence="2" id="KW-1185">Reference proteome</keyword>
<dbReference type="Proteomes" id="UP001060170">
    <property type="component" value="Chromosome 6"/>
</dbReference>
<evidence type="ECO:0000313" key="2">
    <source>
        <dbReference type="Proteomes" id="UP001060170"/>
    </source>
</evidence>
<comment type="caution">
    <text evidence="1">The sequence shown here is derived from an EMBL/GenBank/DDBJ whole genome shotgun (WGS) entry which is preliminary data.</text>
</comment>
<accession>A0ACC0EGR8</accession>
<sequence>MPPHPPPNIIALLIALNEVSGLLKQFGCATQPIQEVLYNPPICLLVHPSYSVQIASATCLQTYCLDAPGKLSNSLNNVLDLLNKDLLHLALQMLTNERLDMPMV</sequence>
<gene>
    <name evidence="1" type="ORF">MJO28_006197</name>
</gene>
<organism evidence="1 2">
    <name type="scientific">Puccinia striiformis f. sp. tritici</name>
    <dbReference type="NCBI Taxonomy" id="168172"/>
    <lineage>
        <taxon>Eukaryota</taxon>
        <taxon>Fungi</taxon>
        <taxon>Dikarya</taxon>
        <taxon>Basidiomycota</taxon>
        <taxon>Pucciniomycotina</taxon>
        <taxon>Pucciniomycetes</taxon>
        <taxon>Pucciniales</taxon>
        <taxon>Pucciniaceae</taxon>
        <taxon>Puccinia</taxon>
    </lineage>
</organism>
<reference evidence="2" key="2">
    <citation type="journal article" date="2018" name="Mol. Plant Microbe Interact.">
        <title>Genome sequence resources for the wheat stripe rust pathogen (Puccinia striiformis f. sp. tritici) and the barley stripe rust pathogen (Puccinia striiformis f. sp. hordei).</title>
        <authorList>
            <person name="Xia C."/>
            <person name="Wang M."/>
            <person name="Yin C."/>
            <person name="Cornejo O.E."/>
            <person name="Hulbert S.H."/>
            <person name="Chen X."/>
        </authorList>
    </citation>
    <scope>NUCLEOTIDE SEQUENCE [LARGE SCALE GENOMIC DNA]</scope>
    <source>
        <strain evidence="2">93-210</strain>
    </source>
</reference>